<evidence type="ECO:0000259" key="2">
    <source>
        <dbReference type="Pfam" id="PF03171"/>
    </source>
</evidence>
<dbReference type="STRING" id="1849047.A0A3D8QCH1"/>
<dbReference type="InterPro" id="IPR050231">
    <property type="entry name" value="Iron_ascorbate_oxido_reductase"/>
</dbReference>
<dbReference type="Pfam" id="PF03171">
    <property type="entry name" value="2OG-FeII_Oxy"/>
    <property type="match status" value="1"/>
</dbReference>
<comment type="caution">
    <text evidence="4">The sequence shown here is derived from an EMBL/GenBank/DDBJ whole genome shotgun (WGS) entry which is preliminary data.</text>
</comment>
<dbReference type="PANTHER" id="PTHR47990">
    <property type="entry name" value="2-OXOGLUTARATE (2OG) AND FE(II)-DEPENDENT OXYGENASE SUPERFAMILY PROTEIN-RELATED"/>
    <property type="match status" value="1"/>
</dbReference>
<dbReference type="PRINTS" id="PR00682">
    <property type="entry name" value="IPNSYNTHASE"/>
</dbReference>
<gene>
    <name evidence="4" type="ORF">BP6252_12518</name>
</gene>
<dbReference type="InterPro" id="IPR026992">
    <property type="entry name" value="DIOX_N"/>
</dbReference>
<name>A0A3D8QCH1_9HELO</name>
<feature type="domain" description="Isopenicillin N synthase-like Fe(2+) 2OG dioxygenase" evidence="2">
    <location>
        <begin position="220"/>
        <end position="280"/>
    </location>
</feature>
<dbReference type="SUPFAM" id="SSF51197">
    <property type="entry name" value="Clavaminate synthase-like"/>
    <property type="match status" value="1"/>
</dbReference>
<dbReference type="AlphaFoldDB" id="A0A3D8QCH1"/>
<dbReference type="OrthoDB" id="288590at2759"/>
<feature type="domain" description="Non-haem dioxygenase N-terminal" evidence="3">
    <location>
        <begin position="4"/>
        <end position="128"/>
    </location>
</feature>
<sequence length="318" mass="34964">MSEIPVIDFSAFLDAGSAAATKRSVALEIDRACREVGFFYVSNHGIDPTLLQSMLDGARTFFTTATQEQKDSIAIKKAGDGIGDLARGYQRVDGGVKGAHEAVDMFRPVDTSNGPPYEVGLGENQWPDKPTDFQKVSEQYIDALLLLATAIVRAMAMALDVDETIFTSRIDKSFWNLRILKYDATNADTVSPAVSGIGEHTGKQISSSPSWFGLLTRWDSLQVLSKTGAWIAADPIPGCFTVNLGDMLSKWTNGIYVSTRHRVIHNSTQPRISIPFFFDPNMDAHISPVLPLDGTDRENEGILYREMFKQAITYSVVT</sequence>
<protein>
    <submittedName>
        <fullName evidence="4">Clavaminate synthase-like protein</fullName>
    </submittedName>
</protein>
<dbReference type="Gene3D" id="2.60.120.330">
    <property type="entry name" value="B-lactam Antibiotic, Isopenicillin N Synthase, Chain"/>
    <property type="match status" value="1"/>
</dbReference>
<dbReference type="Pfam" id="PF14226">
    <property type="entry name" value="DIOX_N"/>
    <property type="match status" value="1"/>
</dbReference>
<dbReference type="InterPro" id="IPR044861">
    <property type="entry name" value="IPNS-like_FE2OG_OXY"/>
</dbReference>
<dbReference type="InterPro" id="IPR027443">
    <property type="entry name" value="IPNS-like_sf"/>
</dbReference>
<evidence type="ECO:0000256" key="1">
    <source>
        <dbReference type="ARBA" id="ARBA00008056"/>
    </source>
</evidence>
<dbReference type="Proteomes" id="UP000256645">
    <property type="component" value="Unassembled WGS sequence"/>
</dbReference>
<comment type="similarity">
    <text evidence="1">Belongs to the iron/ascorbate-dependent oxidoreductase family.</text>
</comment>
<proteinExistence type="inferred from homology"/>
<reference evidence="4 5" key="1">
    <citation type="journal article" date="2018" name="IMA Fungus">
        <title>IMA Genome-F 9: Draft genome sequence of Annulohypoxylon stygium, Aspergillus mulundensis, Berkeleyomyces basicola (syn. Thielaviopsis basicola), Ceratocystis smalleyi, two Cercospora beticola strains, Coleophoma cylindrospora, Fusarium fracticaudum, Phialophora cf. hyalina, and Morchella septimelata.</title>
        <authorList>
            <person name="Wingfield B.D."/>
            <person name="Bills G.F."/>
            <person name="Dong Y."/>
            <person name="Huang W."/>
            <person name="Nel W.J."/>
            <person name="Swalarsk-Parry B.S."/>
            <person name="Vaghefi N."/>
            <person name="Wilken P.M."/>
            <person name="An Z."/>
            <person name="de Beer Z.W."/>
            <person name="De Vos L."/>
            <person name="Chen L."/>
            <person name="Duong T.A."/>
            <person name="Gao Y."/>
            <person name="Hammerbacher A."/>
            <person name="Kikkert J.R."/>
            <person name="Li Y."/>
            <person name="Li H."/>
            <person name="Li K."/>
            <person name="Li Q."/>
            <person name="Liu X."/>
            <person name="Ma X."/>
            <person name="Naidoo K."/>
            <person name="Pethybridge S.J."/>
            <person name="Sun J."/>
            <person name="Steenkamp E.T."/>
            <person name="van der Nest M.A."/>
            <person name="van Wyk S."/>
            <person name="Wingfield M.J."/>
            <person name="Xiong C."/>
            <person name="Yue Q."/>
            <person name="Zhang X."/>
        </authorList>
    </citation>
    <scope>NUCLEOTIDE SEQUENCE [LARGE SCALE GENOMIC DNA]</scope>
    <source>
        <strain evidence="4 5">BP6252</strain>
    </source>
</reference>
<organism evidence="4 5">
    <name type="scientific">Coleophoma cylindrospora</name>
    <dbReference type="NCBI Taxonomy" id="1849047"/>
    <lineage>
        <taxon>Eukaryota</taxon>
        <taxon>Fungi</taxon>
        <taxon>Dikarya</taxon>
        <taxon>Ascomycota</taxon>
        <taxon>Pezizomycotina</taxon>
        <taxon>Leotiomycetes</taxon>
        <taxon>Helotiales</taxon>
        <taxon>Dermateaceae</taxon>
        <taxon>Coleophoma</taxon>
    </lineage>
</organism>
<evidence type="ECO:0000259" key="3">
    <source>
        <dbReference type="Pfam" id="PF14226"/>
    </source>
</evidence>
<keyword evidence="5" id="KW-1185">Reference proteome</keyword>
<evidence type="ECO:0000313" key="4">
    <source>
        <dbReference type="EMBL" id="RDW59431.1"/>
    </source>
</evidence>
<accession>A0A3D8QCH1</accession>
<evidence type="ECO:0000313" key="5">
    <source>
        <dbReference type="Proteomes" id="UP000256645"/>
    </source>
</evidence>
<dbReference type="EMBL" id="PDLM01000016">
    <property type="protein sequence ID" value="RDW59431.1"/>
    <property type="molecule type" value="Genomic_DNA"/>
</dbReference>